<comment type="caution">
    <text evidence="2">The sequence shown here is derived from an EMBL/GenBank/DDBJ whole genome shotgun (WGS) entry which is preliminary data.</text>
</comment>
<evidence type="ECO:0000313" key="3">
    <source>
        <dbReference type="Proteomes" id="UP000838756"/>
    </source>
</evidence>
<feature type="signal peptide" evidence="1">
    <location>
        <begin position="1"/>
        <end position="18"/>
    </location>
</feature>
<evidence type="ECO:0000256" key="1">
    <source>
        <dbReference type="SAM" id="SignalP"/>
    </source>
</evidence>
<organism evidence="2 3">
    <name type="scientific">Pararge aegeria aegeria</name>
    <dbReference type="NCBI Taxonomy" id="348720"/>
    <lineage>
        <taxon>Eukaryota</taxon>
        <taxon>Metazoa</taxon>
        <taxon>Ecdysozoa</taxon>
        <taxon>Arthropoda</taxon>
        <taxon>Hexapoda</taxon>
        <taxon>Insecta</taxon>
        <taxon>Pterygota</taxon>
        <taxon>Neoptera</taxon>
        <taxon>Endopterygota</taxon>
        <taxon>Lepidoptera</taxon>
        <taxon>Glossata</taxon>
        <taxon>Ditrysia</taxon>
        <taxon>Papilionoidea</taxon>
        <taxon>Nymphalidae</taxon>
        <taxon>Satyrinae</taxon>
        <taxon>Satyrini</taxon>
        <taxon>Parargina</taxon>
        <taxon>Pararge</taxon>
    </lineage>
</organism>
<reference evidence="2" key="1">
    <citation type="submission" date="2022-03" db="EMBL/GenBank/DDBJ databases">
        <authorList>
            <person name="Lindestad O."/>
        </authorList>
    </citation>
    <scope>NUCLEOTIDE SEQUENCE</scope>
</reference>
<sequence>MDPRVVLLVVGLAVVSSAYWDYDEDFMYPEENRMSRGYGCPRGYREYNGICVVARIGGNFDGSKCPTGMVKVMGRCVEWH</sequence>
<dbReference type="OrthoDB" id="7437848at2759"/>
<feature type="chain" id="PRO_5035923424" evidence="1">
    <location>
        <begin position="19"/>
        <end position="80"/>
    </location>
</feature>
<keyword evidence="1" id="KW-0732">Signal</keyword>
<name>A0A8S4RIK7_9NEOP</name>
<evidence type="ECO:0000313" key="2">
    <source>
        <dbReference type="EMBL" id="CAH2236661.1"/>
    </source>
</evidence>
<dbReference type="Proteomes" id="UP000838756">
    <property type="component" value="Unassembled WGS sequence"/>
</dbReference>
<gene>
    <name evidence="2" type="primary">jg16488</name>
    <name evidence="2" type="ORF">PAEG_LOCUS14014</name>
</gene>
<proteinExistence type="predicted"/>
<protein>
    <submittedName>
        <fullName evidence="2">Jg16488 protein</fullName>
    </submittedName>
</protein>
<dbReference type="AlphaFoldDB" id="A0A8S4RIK7"/>
<keyword evidence="3" id="KW-1185">Reference proteome</keyword>
<accession>A0A8S4RIK7</accession>
<dbReference type="EMBL" id="CAKXAJ010025216">
    <property type="protein sequence ID" value="CAH2236661.1"/>
    <property type="molecule type" value="Genomic_DNA"/>
</dbReference>